<reference evidence="7" key="1">
    <citation type="submission" date="2015-12" db="EMBL/GenBank/DDBJ databases">
        <authorList>
            <person name="Nair G.R."/>
            <person name="Kaur G."/>
            <person name="Mayilraj S."/>
        </authorList>
    </citation>
    <scope>NUCLEOTIDE SEQUENCE [LARGE SCALE GENOMIC DNA]</scope>
    <source>
        <strain evidence="7">CD08_7</strain>
    </source>
</reference>
<dbReference type="Proteomes" id="UP000054023">
    <property type="component" value="Unassembled WGS sequence"/>
</dbReference>
<evidence type="ECO:0000256" key="3">
    <source>
        <dbReference type="PROSITE-ProRule" id="PRU10007"/>
    </source>
</evidence>
<evidence type="ECO:0000313" key="7">
    <source>
        <dbReference type="Proteomes" id="UP000054023"/>
    </source>
</evidence>
<dbReference type="Gene3D" id="3.40.309.10">
    <property type="entry name" value="Aldehyde Dehydrogenase, Chain A, domain 2"/>
    <property type="match status" value="1"/>
</dbReference>
<sequence>MNPRTESSLVTVPKQCYINGGWRDSTGGKLFEVADPSTGAPVVSVADTSTPDWSDALDAAATSFPDWRESSLQERSRFLRALFNRVTEKSDELARVMSIESGKPLGESMAEINYGASFLEWYSELLISQRGEVSDNPTGDYQMQVTRQPVGPCLLITPWNFPLAMLTRKLGAALAAGCTAVIKPAALTPLTCAWLVNQIHELGLPPGVVNYLPTTDARGLSSEIMADPRLRKISFTGSTSVGSVLLKQAAENVQASSMELGGNAPFVIARDADVDKAVTGVMIAKFRNAGQACVAANRVLVPIDMRDEFVEKLVEKVNALKVDAWDIDGADMGPLVDASQVRTVESVVTGALNEGGQVRAGGRRMDRDGYFFEPTVIVDAPIGGETWSREIFGPVAAVYSYRPEDDVAALANQTEYGLVSYLYGRDQKQLAAVADAMESGMVAINRPIISEARAPFGGVKASGLGREGGTVGLEDYQVVKYVALQY</sequence>
<organism evidence="6 7">
    <name type="scientific">Nesterenkonia jeotgali</name>
    <dbReference type="NCBI Taxonomy" id="317018"/>
    <lineage>
        <taxon>Bacteria</taxon>
        <taxon>Bacillati</taxon>
        <taxon>Actinomycetota</taxon>
        <taxon>Actinomycetes</taxon>
        <taxon>Micrococcales</taxon>
        <taxon>Micrococcaceae</taxon>
        <taxon>Nesterenkonia</taxon>
    </lineage>
</organism>
<dbReference type="GO" id="GO:0004777">
    <property type="term" value="F:succinate-semialdehyde dehydrogenase (NAD+) activity"/>
    <property type="evidence" value="ECO:0007669"/>
    <property type="project" value="TreeGrafter"/>
</dbReference>
<dbReference type="PANTHER" id="PTHR43353">
    <property type="entry name" value="SUCCINATE-SEMIALDEHYDE DEHYDROGENASE, MITOCHONDRIAL"/>
    <property type="match status" value="1"/>
</dbReference>
<dbReference type="CDD" id="cd07103">
    <property type="entry name" value="ALDH_F5_SSADH_GabD"/>
    <property type="match status" value="1"/>
</dbReference>
<keyword evidence="7" id="KW-1185">Reference proteome</keyword>
<dbReference type="AlphaFoldDB" id="A0A0W8IG67"/>
<evidence type="ECO:0000256" key="1">
    <source>
        <dbReference type="ARBA" id="ARBA00009986"/>
    </source>
</evidence>
<evidence type="ECO:0000256" key="4">
    <source>
        <dbReference type="RuleBase" id="RU003345"/>
    </source>
</evidence>
<dbReference type="STRING" id="317018.AVL63_02315"/>
<evidence type="ECO:0000256" key="2">
    <source>
        <dbReference type="ARBA" id="ARBA00023002"/>
    </source>
</evidence>
<comment type="caution">
    <text evidence="6">The sequence shown here is derived from an EMBL/GenBank/DDBJ whole genome shotgun (WGS) entry which is preliminary data.</text>
</comment>
<feature type="active site" evidence="3">
    <location>
        <position position="259"/>
    </location>
</feature>
<dbReference type="InterPro" id="IPR016163">
    <property type="entry name" value="Ald_DH_C"/>
</dbReference>
<keyword evidence="2 4" id="KW-0560">Oxidoreductase</keyword>
<gene>
    <name evidence="6" type="ORF">AVL63_02315</name>
</gene>
<name>A0A0W8IG67_9MICC</name>
<evidence type="ECO:0000259" key="5">
    <source>
        <dbReference type="Pfam" id="PF00171"/>
    </source>
</evidence>
<dbReference type="OrthoDB" id="6882680at2"/>
<dbReference type="GO" id="GO:0009450">
    <property type="term" value="P:gamma-aminobutyric acid catabolic process"/>
    <property type="evidence" value="ECO:0007669"/>
    <property type="project" value="TreeGrafter"/>
</dbReference>
<evidence type="ECO:0000313" key="6">
    <source>
        <dbReference type="EMBL" id="KUG58886.1"/>
    </source>
</evidence>
<dbReference type="InterPro" id="IPR016161">
    <property type="entry name" value="Ald_DH/histidinol_DH"/>
</dbReference>
<proteinExistence type="inferred from homology"/>
<accession>A0A0W8IG67</accession>
<dbReference type="Gene3D" id="3.40.605.10">
    <property type="entry name" value="Aldehyde Dehydrogenase, Chain A, domain 1"/>
    <property type="match status" value="1"/>
</dbReference>
<dbReference type="SUPFAM" id="SSF53720">
    <property type="entry name" value="ALDH-like"/>
    <property type="match status" value="1"/>
</dbReference>
<dbReference type="FunFam" id="3.40.605.10:FF:000007">
    <property type="entry name" value="NAD/NADP-dependent betaine aldehyde dehydrogenase"/>
    <property type="match status" value="1"/>
</dbReference>
<feature type="domain" description="Aldehyde dehydrogenase" evidence="5">
    <location>
        <begin position="22"/>
        <end position="482"/>
    </location>
</feature>
<dbReference type="InterPro" id="IPR016162">
    <property type="entry name" value="Ald_DH_N"/>
</dbReference>
<dbReference type="Pfam" id="PF00171">
    <property type="entry name" value="Aldedh"/>
    <property type="match status" value="1"/>
</dbReference>
<protein>
    <recommendedName>
        <fullName evidence="5">Aldehyde dehydrogenase domain-containing protein</fullName>
    </recommendedName>
</protein>
<dbReference type="EMBL" id="LQBM01000003">
    <property type="protein sequence ID" value="KUG58886.1"/>
    <property type="molecule type" value="Genomic_DNA"/>
</dbReference>
<dbReference type="PANTHER" id="PTHR43353:SF5">
    <property type="entry name" value="SUCCINATE-SEMIALDEHYDE DEHYDROGENASE, MITOCHONDRIAL"/>
    <property type="match status" value="1"/>
</dbReference>
<comment type="similarity">
    <text evidence="1 4">Belongs to the aldehyde dehydrogenase family.</text>
</comment>
<dbReference type="InterPro" id="IPR029510">
    <property type="entry name" value="Ald_DH_CS_GLU"/>
</dbReference>
<dbReference type="InterPro" id="IPR015590">
    <property type="entry name" value="Aldehyde_DH_dom"/>
</dbReference>
<dbReference type="PROSITE" id="PS00687">
    <property type="entry name" value="ALDEHYDE_DEHYDR_GLU"/>
    <property type="match status" value="1"/>
</dbReference>
<dbReference type="FunFam" id="3.40.309.10:FF:000004">
    <property type="entry name" value="Succinate-semialdehyde dehydrogenase I"/>
    <property type="match status" value="1"/>
</dbReference>
<dbReference type="InterPro" id="IPR016160">
    <property type="entry name" value="Ald_DH_CS_CYS"/>
</dbReference>
<dbReference type="InterPro" id="IPR050740">
    <property type="entry name" value="Aldehyde_DH_Superfamily"/>
</dbReference>
<dbReference type="PROSITE" id="PS00070">
    <property type="entry name" value="ALDEHYDE_DEHYDR_CYS"/>
    <property type="match status" value="1"/>
</dbReference>